<keyword evidence="1" id="KW-0416">Keratin</keyword>
<dbReference type="Bgee" id="ENSOANG00000002900">
    <property type="expression patterns" value="Expressed in fibroblast and 1 other cell type or tissue"/>
</dbReference>
<dbReference type="GO" id="GO:0005856">
    <property type="term" value="C:cytoskeleton"/>
    <property type="evidence" value="ECO:0000318"/>
    <property type="project" value="GO_Central"/>
</dbReference>
<dbReference type="STRING" id="9258.ENSOANP00000004606"/>
<evidence type="ECO:0000256" key="9">
    <source>
        <dbReference type="RuleBase" id="RU000685"/>
    </source>
</evidence>
<dbReference type="Pfam" id="PF00038">
    <property type="entry name" value="Filament"/>
    <property type="match status" value="1"/>
</dbReference>
<reference evidence="13" key="2">
    <citation type="submission" date="2025-08" db="UniProtKB">
        <authorList>
            <consortium name="Ensembl"/>
        </authorList>
    </citation>
    <scope>IDENTIFICATION</scope>
    <source>
        <strain evidence="13">Glennie</strain>
    </source>
</reference>
<reference evidence="13 14" key="1">
    <citation type="journal article" date="2008" name="Nature">
        <title>Genome analysis of the platypus reveals unique signatures of evolution.</title>
        <authorList>
            <person name="Warren W.C."/>
            <person name="Hillier L.W."/>
            <person name="Marshall Graves J.A."/>
            <person name="Birney E."/>
            <person name="Ponting C.P."/>
            <person name="Grutzner F."/>
            <person name="Belov K."/>
            <person name="Miller W."/>
            <person name="Clarke L."/>
            <person name="Chinwalla A.T."/>
            <person name="Yang S.P."/>
            <person name="Heger A."/>
            <person name="Locke D.P."/>
            <person name="Miethke P."/>
            <person name="Waters P.D."/>
            <person name="Veyrunes F."/>
            <person name="Fulton L."/>
            <person name="Fulton B."/>
            <person name="Graves T."/>
            <person name="Wallis J."/>
            <person name="Puente X.S."/>
            <person name="Lopez-Otin C."/>
            <person name="Ordonez G.R."/>
            <person name="Eichler E.E."/>
            <person name="Chen L."/>
            <person name="Cheng Z."/>
            <person name="Deakin J.E."/>
            <person name="Alsop A."/>
            <person name="Thompson K."/>
            <person name="Kirby P."/>
            <person name="Papenfuss A.T."/>
            <person name="Wakefield M.J."/>
            <person name="Olender T."/>
            <person name="Lancet D."/>
            <person name="Huttley G.A."/>
            <person name="Smit A.F."/>
            <person name="Pask A."/>
            <person name="Temple-Smith P."/>
            <person name="Batzer M.A."/>
            <person name="Walker J.A."/>
            <person name="Konkel M.K."/>
            <person name="Harris R.S."/>
            <person name="Whittington C.M."/>
            <person name="Wong E.S."/>
            <person name="Gemmell N.J."/>
            <person name="Buschiazzo E."/>
            <person name="Vargas Jentzsch I.M."/>
            <person name="Merkel A."/>
            <person name="Schmitz J."/>
            <person name="Zemann A."/>
            <person name="Churakov G."/>
            <person name="Kriegs J.O."/>
            <person name="Brosius J."/>
            <person name="Murchison E.P."/>
            <person name="Sachidanandam R."/>
            <person name="Smith C."/>
            <person name="Hannon G.J."/>
            <person name="Tsend-Ayush E."/>
            <person name="McMillan D."/>
            <person name="Attenborough R."/>
            <person name="Rens W."/>
            <person name="Ferguson-Smith M."/>
            <person name="Lefevre C.M."/>
            <person name="Sharp J.A."/>
            <person name="Nicholas K.R."/>
            <person name="Ray D.A."/>
            <person name="Kube M."/>
            <person name="Reinhardt R."/>
            <person name="Pringle T.H."/>
            <person name="Taylor J."/>
            <person name="Jones R.C."/>
            <person name="Nixon B."/>
            <person name="Dacheux J.L."/>
            <person name="Niwa H."/>
            <person name="Sekita Y."/>
            <person name="Huang X."/>
            <person name="Stark A."/>
            <person name="Kheradpour P."/>
            <person name="Kellis M."/>
            <person name="Flicek P."/>
            <person name="Chen Y."/>
            <person name="Webber C."/>
            <person name="Hardison R."/>
            <person name="Nelson J."/>
            <person name="Hallsworth-Pepin K."/>
            <person name="Delehaunty K."/>
            <person name="Markovic C."/>
            <person name="Minx P."/>
            <person name="Feng Y."/>
            <person name="Kremitzki C."/>
            <person name="Mitreva M."/>
            <person name="Glasscock J."/>
            <person name="Wylie T."/>
            <person name="Wohldmann P."/>
            <person name="Thiru P."/>
            <person name="Nhan M.N."/>
            <person name="Pohl C.S."/>
            <person name="Smith S.M."/>
            <person name="Hou S."/>
            <person name="Nefedov M."/>
            <person name="de Jong P.J."/>
            <person name="Renfree M.B."/>
            <person name="Mardis E.R."/>
            <person name="Wilson R.K."/>
        </authorList>
    </citation>
    <scope>NUCLEOTIDE SEQUENCE [LARGE SCALE GENOMIC DNA]</scope>
    <source>
        <strain evidence="13 14">Glennie</strain>
    </source>
</reference>
<dbReference type="PRINTS" id="PR01248">
    <property type="entry name" value="TYPE1KERATIN"/>
</dbReference>
<evidence type="ECO:0000256" key="6">
    <source>
        <dbReference type="ARBA" id="ARBA00040318"/>
    </source>
</evidence>
<dbReference type="GO" id="GO:0030855">
    <property type="term" value="P:epithelial cell differentiation"/>
    <property type="evidence" value="ECO:0000318"/>
    <property type="project" value="GO_Central"/>
</dbReference>
<feature type="region of interest" description="Disordered" evidence="11">
    <location>
        <begin position="421"/>
        <end position="444"/>
    </location>
</feature>
<dbReference type="PANTHER" id="PTHR23239">
    <property type="entry name" value="INTERMEDIATE FILAMENT"/>
    <property type="match status" value="1"/>
</dbReference>
<dbReference type="InterPro" id="IPR039008">
    <property type="entry name" value="IF_rod_dom"/>
</dbReference>
<dbReference type="FunFam" id="1.20.5.1160:FF:000002">
    <property type="entry name" value="Type I keratin 10"/>
    <property type="match status" value="1"/>
</dbReference>
<feature type="domain" description="IF rod" evidence="12">
    <location>
        <begin position="70"/>
        <end position="381"/>
    </location>
</feature>
<dbReference type="AlphaFoldDB" id="F7BV03"/>
<dbReference type="OrthoDB" id="2441647at2759"/>
<evidence type="ECO:0000259" key="12">
    <source>
        <dbReference type="PROSITE" id="PS51842"/>
    </source>
</evidence>
<keyword evidence="14" id="KW-1185">Reference proteome</keyword>
<feature type="compositionally biased region" description="Polar residues" evidence="11">
    <location>
        <begin position="425"/>
        <end position="444"/>
    </location>
</feature>
<dbReference type="FunFam" id="1.20.5.170:FF:000002">
    <property type="entry name" value="Type I keratin KA11"/>
    <property type="match status" value="1"/>
</dbReference>
<accession>F7BV03</accession>
<evidence type="ECO:0000256" key="4">
    <source>
        <dbReference type="ARBA" id="ARBA00037685"/>
    </source>
</evidence>
<reference evidence="13" key="3">
    <citation type="submission" date="2025-09" db="UniProtKB">
        <authorList>
            <consortium name="Ensembl"/>
        </authorList>
    </citation>
    <scope>IDENTIFICATION</scope>
    <source>
        <strain evidence="13">Glennie</strain>
    </source>
</reference>
<comment type="subunit">
    <text evidence="5">Heterotetramer of two type I and two type II keratins. Associates with KRT8.</text>
</comment>
<dbReference type="SUPFAM" id="SSF64593">
    <property type="entry name" value="Intermediate filament protein, coiled coil region"/>
    <property type="match status" value="2"/>
</dbReference>
<dbReference type="GO" id="GO:0030280">
    <property type="term" value="F:structural constituent of skin epidermis"/>
    <property type="evidence" value="ECO:0000318"/>
    <property type="project" value="GO_Central"/>
</dbReference>
<comment type="function">
    <text evidence="4">Plays a significant role in maintaining keratin filament organization in intestinal epithelia. When phosphorylated, plays a role in the secretion of mucin in the small intestine.</text>
</comment>
<name>F7BV03_ORNAN</name>
<dbReference type="Gene3D" id="1.20.5.500">
    <property type="entry name" value="Single helix bin"/>
    <property type="match status" value="1"/>
</dbReference>
<evidence type="ECO:0000256" key="8">
    <source>
        <dbReference type="ARBA" id="ARBA00042487"/>
    </source>
</evidence>
<dbReference type="CTD" id="54474"/>
<evidence type="ECO:0000256" key="7">
    <source>
        <dbReference type="ARBA" id="ARBA00041717"/>
    </source>
</evidence>
<evidence type="ECO:0000256" key="2">
    <source>
        <dbReference type="ARBA" id="ARBA00022754"/>
    </source>
</evidence>
<comment type="similarity">
    <text evidence="9">Belongs to the intermediate filament family.</text>
</comment>
<dbReference type="FunCoup" id="F7BV03">
    <property type="interactions" value="120"/>
</dbReference>
<evidence type="ECO:0000313" key="14">
    <source>
        <dbReference type="Proteomes" id="UP000002279"/>
    </source>
</evidence>
<dbReference type="OMA" id="LGTIMNE"/>
<evidence type="ECO:0000313" key="13">
    <source>
        <dbReference type="Ensembl" id="ENSOANP00000004606.2"/>
    </source>
</evidence>
<dbReference type="GeneID" id="100091766"/>
<dbReference type="GO" id="GO:0045109">
    <property type="term" value="P:intermediate filament organization"/>
    <property type="evidence" value="ECO:0000318"/>
    <property type="project" value="GO_Central"/>
</dbReference>
<keyword evidence="3 10" id="KW-0175">Coiled coil</keyword>
<feature type="coiled-coil region" evidence="10">
    <location>
        <begin position="239"/>
        <end position="366"/>
    </location>
</feature>
<dbReference type="GO" id="GO:0002009">
    <property type="term" value="P:morphogenesis of an epithelium"/>
    <property type="evidence" value="ECO:0000318"/>
    <property type="project" value="GO_Central"/>
</dbReference>
<dbReference type="GeneTree" id="ENSGT00940000161855"/>
<dbReference type="Proteomes" id="UP000002279">
    <property type="component" value="Chromosome 11"/>
</dbReference>
<dbReference type="SMART" id="SM01391">
    <property type="entry name" value="Filament"/>
    <property type="match status" value="1"/>
</dbReference>
<evidence type="ECO:0000256" key="5">
    <source>
        <dbReference type="ARBA" id="ARBA00038712"/>
    </source>
</evidence>
<protein>
    <recommendedName>
        <fullName evidence="6">Keratin, type I cytoskeletal 20</fullName>
    </recommendedName>
    <alternativeName>
        <fullName evidence="7">Cytokeratin-20</fullName>
    </alternativeName>
    <alternativeName>
        <fullName evidence="8">Keratin-20</fullName>
    </alternativeName>
</protein>
<gene>
    <name evidence="13" type="primary">KRT20</name>
</gene>
<dbReference type="InterPro" id="IPR002957">
    <property type="entry name" value="Keratin_I"/>
</dbReference>
<dbReference type="PROSITE" id="PS00226">
    <property type="entry name" value="IF_ROD_1"/>
    <property type="match status" value="1"/>
</dbReference>
<dbReference type="RefSeq" id="XP_028931908.1">
    <property type="nucleotide sequence ID" value="XM_029076075.2"/>
</dbReference>
<keyword evidence="2 9" id="KW-0403">Intermediate filament</keyword>
<evidence type="ECO:0000256" key="11">
    <source>
        <dbReference type="SAM" id="MobiDB-lite"/>
    </source>
</evidence>
<dbReference type="PANTHER" id="PTHR23239:SF167">
    <property type="entry name" value="KERATIN, TYPE I CYTOSKELETAL 20"/>
    <property type="match status" value="1"/>
</dbReference>
<dbReference type="InParanoid" id="F7BV03"/>
<organism evidence="13 14">
    <name type="scientific">Ornithorhynchus anatinus</name>
    <name type="common">Duckbill platypus</name>
    <dbReference type="NCBI Taxonomy" id="9258"/>
    <lineage>
        <taxon>Eukaryota</taxon>
        <taxon>Metazoa</taxon>
        <taxon>Chordata</taxon>
        <taxon>Craniata</taxon>
        <taxon>Vertebrata</taxon>
        <taxon>Euteleostomi</taxon>
        <taxon>Mammalia</taxon>
        <taxon>Monotremata</taxon>
        <taxon>Ornithorhynchidae</taxon>
        <taxon>Ornithorhynchus</taxon>
    </lineage>
</organism>
<feature type="coiled-coil region" evidence="10">
    <location>
        <begin position="74"/>
        <end position="214"/>
    </location>
</feature>
<dbReference type="KEGG" id="oaa:100091766"/>
<proteinExistence type="inferred from homology"/>
<dbReference type="Gene3D" id="1.20.5.170">
    <property type="match status" value="1"/>
</dbReference>
<evidence type="ECO:0000256" key="10">
    <source>
        <dbReference type="SAM" id="Coils"/>
    </source>
</evidence>
<dbReference type="GO" id="GO:0045095">
    <property type="term" value="C:keratin filament"/>
    <property type="evidence" value="ECO:0000318"/>
    <property type="project" value="GO_Central"/>
</dbReference>
<evidence type="ECO:0000256" key="3">
    <source>
        <dbReference type="ARBA" id="ARBA00023054"/>
    </source>
</evidence>
<dbReference type="PROSITE" id="PS51842">
    <property type="entry name" value="IF_ROD_2"/>
    <property type="match status" value="1"/>
</dbReference>
<evidence type="ECO:0000256" key="1">
    <source>
        <dbReference type="ARBA" id="ARBA00022744"/>
    </source>
</evidence>
<dbReference type="Gene3D" id="1.20.5.1160">
    <property type="entry name" value="Vasodilator-stimulated phosphoprotein"/>
    <property type="match status" value="1"/>
</dbReference>
<dbReference type="Ensembl" id="ENSOANT00000004607.2">
    <property type="protein sequence ID" value="ENSOANP00000004606.2"/>
    <property type="gene ID" value="ENSOANG00000002900.2"/>
</dbReference>
<dbReference type="InterPro" id="IPR018039">
    <property type="entry name" value="IF_conserved"/>
</dbReference>
<sequence length="444" mass="50828">MPISRGKFIRSNSNEAIFINPVFRMPAKQVFYTPSVYGGAGGWGTRISTSTTQIQYGEGLGAGKLLTGNEKGTMQNLNDRLANYLEKVRSLQQANSKLEVQIRQWHEKNSTPLGRDYRSYYKAIEELQEQIKNAQINNAQLVLQMDNAKLAAEDFRIKYETELGMRLSVENDIQGLNKVTDDLTLKKARLESEIENLTEELVLLRKNHEEEVDTLRKHLGATVKVEVDAAPGPDLGAIINEMRDKYESLAKKNIQKAKERYETQTIELETQITLNNRELETSTTQVKELRRKCQNLEMELQSLLSQRDSLDLTLAETNTRYEARLAQLQAVLKALKDQLIQVRSESEKQRDQFNTLLDVKNRLEQEIITYRRLLEGEDIVTLDSETTTLEERDAKKIRKIRMVVEEVVDGKIVSSKTKEMEETLESGQMISSHTPTANLESLKF</sequence>